<feature type="region of interest" description="Disordered" evidence="2">
    <location>
        <begin position="166"/>
        <end position="254"/>
    </location>
</feature>
<dbReference type="EMBL" id="KB206860">
    <property type="protein sequence ID" value="ELP87335.1"/>
    <property type="molecule type" value="Genomic_DNA"/>
</dbReference>
<dbReference type="InterPro" id="IPR000504">
    <property type="entry name" value="RRM_dom"/>
</dbReference>
<keyword evidence="1" id="KW-0694">RNA-binding</keyword>
<dbReference type="GO" id="GO:0003723">
    <property type="term" value="F:RNA binding"/>
    <property type="evidence" value="ECO:0007669"/>
    <property type="project" value="UniProtKB-UniRule"/>
</dbReference>
<dbReference type="OrthoDB" id="439808at2759"/>
<keyword evidence="5" id="KW-1185">Reference proteome</keyword>
<dbReference type="Pfam" id="PF00076">
    <property type="entry name" value="RRM_1"/>
    <property type="match status" value="1"/>
</dbReference>
<proteinExistence type="predicted"/>
<evidence type="ECO:0000256" key="1">
    <source>
        <dbReference type="PROSITE-ProRule" id="PRU00176"/>
    </source>
</evidence>
<dbReference type="InterPro" id="IPR012677">
    <property type="entry name" value="Nucleotide-bd_a/b_plait_sf"/>
</dbReference>
<feature type="region of interest" description="Disordered" evidence="2">
    <location>
        <begin position="93"/>
        <end position="148"/>
    </location>
</feature>
<dbReference type="SMART" id="SM00360">
    <property type="entry name" value="RRM"/>
    <property type="match status" value="1"/>
</dbReference>
<gene>
    <name evidence="4" type="ORF">EIN_095920</name>
</gene>
<sequence>MDYSADAFTTLYIVGIPDSATEQTIRDVFSKYGTVELVTILAKRPNYITRTIFVKYSKKEEALTARRELNGTNPFGSDGQNINIKIADKNYKRKREERMRQQDFYMRKPMDRPIDRDPREYPPRRDDYQLPYTPQGENGYQQYDPMYPQPIYQPYQMYYQQQPPYYNTGYSVPQDSNPYNYNYPPQPPPPQQNIQGQQHTLPNPPQHQQNSNVTQQQRQKTADNQNYKPAPTPVDQPRREQQQLPQKDIQGNRE</sequence>
<dbReference type="GeneID" id="14886478"/>
<dbReference type="KEGG" id="eiv:EIN_095920"/>
<accession>A0A0A1U0B7</accession>
<dbReference type="AlphaFoldDB" id="A0A0A1U0B7"/>
<organism evidence="4 5">
    <name type="scientific">Entamoeba invadens IP1</name>
    <dbReference type="NCBI Taxonomy" id="370355"/>
    <lineage>
        <taxon>Eukaryota</taxon>
        <taxon>Amoebozoa</taxon>
        <taxon>Evosea</taxon>
        <taxon>Archamoebae</taxon>
        <taxon>Mastigamoebida</taxon>
        <taxon>Entamoebidae</taxon>
        <taxon>Entamoeba</taxon>
    </lineage>
</organism>
<feature type="compositionally biased region" description="Basic and acidic residues" evidence="2">
    <location>
        <begin position="93"/>
        <end position="128"/>
    </location>
</feature>
<name>A0A0A1U0B7_ENTIV</name>
<dbReference type="PROSITE" id="PS50102">
    <property type="entry name" value="RRM"/>
    <property type="match status" value="1"/>
</dbReference>
<dbReference type="PANTHER" id="PTHR48034">
    <property type="entry name" value="TRANSFORMER-2 SEX-DETERMINING PROTEIN-RELATED"/>
    <property type="match status" value="1"/>
</dbReference>
<evidence type="ECO:0000256" key="2">
    <source>
        <dbReference type="SAM" id="MobiDB-lite"/>
    </source>
</evidence>
<feature type="domain" description="RRM" evidence="3">
    <location>
        <begin position="9"/>
        <end position="89"/>
    </location>
</feature>
<dbReference type="InterPro" id="IPR035979">
    <property type="entry name" value="RBD_domain_sf"/>
</dbReference>
<dbReference type="SUPFAM" id="SSF54928">
    <property type="entry name" value="RNA-binding domain, RBD"/>
    <property type="match status" value="1"/>
</dbReference>
<evidence type="ECO:0000313" key="5">
    <source>
        <dbReference type="Proteomes" id="UP000014680"/>
    </source>
</evidence>
<feature type="compositionally biased region" description="Low complexity" evidence="2">
    <location>
        <begin position="206"/>
        <end position="219"/>
    </location>
</feature>
<protein>
    <recommendedName>
        <fullName evidence="3">RRM domain-containing protein</fullName>
    </recommendedName>
</protein>
<dbReference type="Proteomes" id="UP000014680">
    <property type="component" value="Unassembled WGS sequence"/>
</dbReference>
<dbReference type="Gene3D" id="3.30.70.330">
    <property type="match status" value="1"/>
</dbReference>
<dbReference type="InterPro" id="IPR050441">
    <property type="entry name" value="RBM"/>
</dbReference>
<dbReference type="RefSeq" id="XP_004254106.1">
    <property type="nucleotide sequence ID" value="XM_004254058.1"/>
</dbReference>
<dbReference type="VEuPathDB" id="AmoebaDB:EIN_095920"/>
<evidence type="ECO:0000259" key="3">
    <source>
        <dbReference type="PROSITE" id="PS50102"/>
    </source>
</evidence>
<evidence type="ECO:0000313" key="4">
    <source>
        <dbReference type="EMBL" id="ELP87335.1"/>
    </source>
</evidence>
<reference evidence="4 5" key="1">
    <citation type="submission" date="2012-10" db="EMBL/GenBank/DDBJ databases">
        <authorList>
            <person name="Zafar N."/>
            <person name="Inman J."/>
            <person name="Hall N."/>
            <person name="Lorenzi H."/>
            <person name="Caler E."/>
        </authorList>
    </citation>
    <scope>NUCLEOTIDE SEQUENCE [LARGE SCALE GENOMIC DNA]</scope>
    <source>
        <strain evidence="4 5">IP1</strain>
    </source>
</reference>